<evidence type="ECO:0000256" key="8">
    <source>
        <dbReference type="PIRSR" id="PIRSR001488-1"/>
    </source>
</evidence>
<dbReference type="AlphaFoldDB" id="A0A371JWQ3"/>
<feature type="signal peptide" evidence="9">
    <location>
        <begin position="1"/>
        <end position="29"/>
    </location>
</feature>
<keyword evidence="3 9" id="KW-0732">Signal</keyword>
<sequence length="225" mass="24295">MTPRFRALRPIPTLAALALVALLPLAAMAAKAPPPPQAGVDYVEIEGGQPYAPVRGKIEVVEAFGYTCPHCAHAQPAVDAWKAKQGKDVNFVPVAAPFGGYWNPYAQAYYTAQSMGLVAKTHNAVFNAVHEERSLPINNASPEEIAGFYARYGADAAKFAATMRSPAIQAQMDRARDFLIRSGVDATPMFVVAGKYRVTGHSLEDILRTTDALVARERAQAKGRR</sequence>
<dbReference type="OrthoDB" id="9784896at2"/>
<dbReference type="GO" id="GO:0016491">
    <property type="term" value="F:oxidoreductase activity"/>
    <property type="evidence" value="ECO:0007669"/>
    <property type="project" value="InterPro"/>
</dbReference>
<dbReference type="InterPro" id="IPR013766">
    <property type="entry name" value="Thioredoxin_domain"/>
</dbReference>
<evidence type="ECO:0000313" key="11">
    <source>
        <dbReference type="EMBL" id="RDZ26044.1"/>
    </source>
</evidence>
<dbReference type="CDD" id="cd03019">
    <property type="entry name" value="DsbA_DsbA"/>
    <property type="match status" value="1"/>
</dbReference>
<dbReference type="PANTHER" id="PTHR35891:SF2">
    <property type="entry name" value="THIOL:DISULFIDE INTERCHANGE PROTEIN DSBA"/>
    <property type="match status" value="1"/>
</dbReference>
<accession>A0A371JWQ3</accession>
<proteinExistence type="inferred from homology"/>
<evidence type="ECO:0000259" key="10">
    <source>
        <dbReference type="PROSITE" id="PS51352"/>
    </source>
</evidence>
<feature type="domain" description="Thioredoxin" evidence="10">
    <location>
        <begin position="21"/>
        <end position="215"/>
    </location>
</feature>
<evidence type="ECO:0000256" key="7">
    <source>
        <dbReference type="PIRNR" id="PIRNR001488"/>
    </source>
</evidence>
<dbReference type="InterPro" id="IPR050824">
    <property type="entry name" value="Thiol_disulfide_DsbA"/>
</dbReference>
<keyword evidence="4 7" id="KW-0574">Periplasm</keyword>
<dbReference type="InterPro" id="IPR036249">
    <property type="entry name" value="Thioredoxin-like_sf"/>
</dbReference>
<dbReference type="Gene3D" id="3.40.30.10">
    <property type="entry name" value="Glutaredoxin"/>
    <property type="match status" value="1"/>
</dbReference>
<name>A0A371JWQ3_9GAMM</name>
<dbReference type="PROSITE" id="PS51352">
    <property type="entry name" value="THIOREDOXIN_2"/>
    <property type="match status" value="1"/>
</dbReference>
<evidence type="ECO:0000256" key="9">
    <source>
        <dbReference type="SAM" id="SignalP"/>
    </source>
</evidence>
<dbReference type="InterPro" id="IPR001853">
    <property type="entry name" value="DSBA-like_thioredoxin_dom"/>
</dbReference>
<evidence type="ECO:0000256" key="6">
    <source>
        <dbReference type="ARBA" id="ARBA00023284"/>
    </source>
</evidence>
<comment type="caution">
    <text evidence="11">The sequence shown here is derived from an EMBL/GenBank/DDBJ whole genome shotgun (WGS) entry which is preliminary data.</text>
</comment>
<evidence type="ECO:0000256" key="3">
    <source>
        <dbReference type="ARBA" id="ARBA00022729"/>
    </source>
</evidence>
<dbReference type="EMBL" id="QTSU01000005">
    <property type="protein sequence ID" value="RDZ26044.1"/>
    <property type="molecule type" value="Genomic_DNA"/>
</dbReference>
<protein>
    <recommendedName>
        <fullName evidence="7">Thiol:disulfide interchange protein</fullName>
    </recommendedName>
</protein>
<evidence type="ECO:0000313" key="12">
    <source>
        <dbReference type="Proteomes" id="UP000264492"/>
    </source>
</evidence>
<dbReference type="Pfam" id="PF01323">
    <property type="entry name" value="DSBA"/>
    <property type="match status" value="1"/>
</dbReference>
<dbReference type="SUPFAM" id="SSF52833">
    <property type="entry name" value="Thioredoxin-like"/>
    <property type="match status" value="1"/>
</dbReference>
<dbReference type="PIRSF" id="PIRSF001488">
    <property type="entry name" value="Tdi_protein"/>
    <property type="match status" value="1"/>
</dbReference>
<comment type="similarity">
    <text evidence="2">Belongs to the thioredoxin family. DsbA subfamily.</text>
</comment>
<dbReference type="PANTHER" id="PTHR35891">
    <property type="entry name" value="THIOL:DISULFIDE INTERCHANGE PROTEIN DSBA"/>
    <property type="match status" value="1"/>
</dbReference>
<dbReference type="RefSeq" id="WP_115861961.1">
    <property type="nucleotide sequence ID" value="NZ_QTSU01000005.1"/>
</dbReference>
<dbReference type="GO" id="GO:0042597">
    <property type="term" value="C:periplasmic space"/>
    <property type="evidence" value="ECO:0007669"/>
    <property type="project" value="UniProtKB-SubCell"/>
</dbReference>
<keyword evidence="12" id="KW-1185">Reference proteome</keyword>
<comment type="subcellular location">
    <subcellularLocation>
        <location evidence="1 7">Periplasm</location>
    </subcellularLocation>
</comment>
<evidence type="ECO:0000256" key="4">
    <source>
        <dbReference type="ARBA" id="ARBA00022764"/>
    </source>
</evidence>
<evidence type="ECO:0000256" key="5">
    <source>
        <dbReference type="ARBA" id="ARBA00023157"/>
    </source>
</evidence>
<gene>
    <name evidence="11" type="ORF">DX914_19495</name>
</gene>
<evidence type="ECO:0000256" key="1">
    <source>
        <dbReference type="ARBA" id="ARBA00004418"/>
    </source>
</evidence>
<dbReference type="InterPro" id="IPR023205">
    <property type="entry name" value="DsbA/DsbL"/>
</dbReference>
<feature type="disulfide bond" description="Redox-active" evidence="8">
    <location>
        <begin position="68"/>
        <end position="71"/>
    </location>
</feature>
<keyword evidence="5 7" id="KW-1015">Disulfide bond</keyword>
<evidence type="ECO:0000256" key="2">
    <source>
        <dbReference type="ARBA" id="ARBA00005791"/>
    </source>
</evidence>
<feature type="chain" id="PRO_5016629889" description="Thiol:disulfide interchange protein" evidence="9">
    <location>
        <begin position="30"/>
        <end position="225"/>
    </location>
</feature>
<keyword evidence="6" id="KW-0676">Redox-active center</keyword>
<organism evidence="11 12">
    <name type="scientific">Lysobacter silvisoli</name>
    <dbReference type="NCBI Taxonomy" id="2293254"/>
    <lineage>
        <taxon>Bacteria</taxon>
        <taxon>Pseudomonadati</taxon>
        <taxon>Pseudomonadota</taxon>
        <taxon>Gammaproteobacteria</taxon>
        <taxon>Lysobacterales</taxon>
        <taxon>Lysobacteraceae</taxon>
        <taxon>Lysobacter</taxon>
    </lineage>
</organism>
<dbReference type="Proteomes" id="UP000264492">
    <property type="component" value="Unassembled WGS sequence"/>
</dbReference>
<reference evidence="11 12" key="1">
    <citation type="submission" date="2018-08" db="EMBL/GenBank/DDBJ databases">
        <title>Lysobacter sp. zong2l5, whole genome shotgun sequence.</title>
        <authorList>
            <person name="Zhang X."/>
            <person name="Feng G."/>
            <person name="Zhu H."/>
        </authorList>
    </citation>
    <scope>NUCLEOTIDE SEQUENCE [LARGE SCALE GENOMIC DNA]</scope>
    <source>
        <strain evidence="12">zong2l5</strain>
    </source>
</reference>